<sequence>MVIVQLNGGLGNQMFQYALGRYLSIKLNTTFKLDTYTFRGDKLRKYELDCFNISEGFATASELAALRLDGWKQKLRVLMGKIGIDKKTIDLTVVRERQFHFDSLVLEMEGNLYLAGYWQSEKYFKAIEDVIRQDFSLKAEMSYESRSLAEEITRNESISLHIRRSDYVTNPEANKVHGVMPIEYYNKAMDYIARNKSDVKYYIFSDCLAWVRHHFSSSSNIVIVDHNDGEHSYEDMILMSICKHNIIANSSFSWWGAWLNQNSKKIVISPEQWFRVKDYDTRDLIPDKWVKL</sequence>
<dbReference type="Pfam" id="PF01531">
    <property type="entry name" value="Glyco_transf_11"/>
    <property type="match status" value="1"/>
</dbReference>
<keyword evidence="4" id="KW-1185">Reference proteome</keyword>
<comment type="caution">
    <text evidence="3">The sequence shown here is derived from an EMBL/GenBank/DDBJ whole genome shotgun (WGS) entry which is preliminary data.</text>
</comment>
<organism evidence="3 4">
    <name type="scientific">Sporomusa sphaeroides DSM 2875</name>
    <dbReference type="NCBI Taxonomy" id="1337886"/>
    <lineage>
        <taxon>Bacteria</taxon>
        <taxon>Bacillati</taxon>
        <taxon>Bacillota</taxon>
        <taxon>Negativicutes</taxon>
        <taxon>Selenomonadales</taxon>
        <taxon>Sporomusaceae</taxon>
        <taxon>Sporomusa</taxon>
    </lineage>
</organism>
<evidence type="ECO:0000256" key="1">
    <source>
        <dbReference type="ARBA" id="ARBA00022676"/>
    </source>
</evidence>
<reference evidence="3 4" key="1">
    <citation type="submission" date="2016-01" db="EMBL/GenBank/DDBJ databases">
        <authorList>
            <person name="Brown R."/>
        </authorList>
    </citation>
    <scope>NUCLEOTIDE SEQUENCE [LARGE SCALE GENOMIC DNA]</scope>
    <source>
        <strain evidence="3">Sporomusa sphaeroides DSM 2875</strain>
    </source>
</reference>
<dbReference type="GO" id="GO:0016740">
    <property type="term" value="F:transferase activity"/>
    <property type="evidence" value="ECO:0007669"/>
    <property type="project" value="UniProtKB-KW"/>
</dbReference>
<dbReference type="EMBL" id="FCOW01000013">
    <property type="protein sequence ID" value="CVK19933.1"/>
    <property type="molecule type" value="Genomic_DNA"/>
</dbReference>
<dbReference type="RefSeq" id="WP_075757177.1">
    <property type="nucleotide sequence ID" value="NZ_CP146991.1"/>
</dbReference>
<keyword evidence="1" id="KW-0328">Glycosyltransferase</keyword>
<evidence type="ECO:0000313" key="3">
    <source>
        <dbReference type="EMBL" id="CVK19933.1"/>
    </source>
</evidence>
<dbReference type="PANTHER" id="PTHR11927">
    <property type="entry name" value="GALACTOSIDE 2-L-FUCOSYLTRANSFERASE"/>
    <property type="match status" value="1"/>
</dbReference>
<dbReference type="PANTHER" id="PTHR11927:SF9">
    <property type="entry name" value="L-FUCOSYLTRANSFERASE"/>
    <property type="match status" value="1"/>
</dbReference>
<accession>A0ABM9W441</accession>
<protein>
    <submittedName>
        <fullName evidence="3">Glycosyl transferase family 11</fullName>
    </submittedName>
</protein>
<evidence type="ECO:0000313" key="4">
    <source>
        <dbReference type="Proteomes" id="UP000245702"/>
    </source>
</evidence>
<evidence type="ECO:0000256" key="2">
    <source>
        <dbReference type="ARBA" id="ARBA00022679"/>
    </source>
</evidence>
<dbReference type="InterPro" id="IPR002516">
    <property type="entry name" value="Glyco_trans_11"/>
</dbReference>
<keyword evidence="2 3" id="KW-0808">Transferase</keyword>
<gene>
    <name evidence="3" type="ORF">SSPH_02600</name>
</gene>
<proteinExistence type="predicted"/>
<dbReference type="CDD" id="cd11301">
    <property type="entry name" value="Fut1_Fut2_like"/>
    <property type="match status" value="1"/>
</dbReference>
<dbReference type="Gene3D" id="3.40.50.11350">
    <property type="match status" value="1"/>
</dbReference>
<name>A0ABM9W441_9FIRM</name>
<dbReference type="Proteomes" id="UP000245702">
    <property type="component" value="Unassembled WGS sequence"/>
</dbReference>